<feature type="non-terminal residue" evidence="1">
    <location>
        <position position="1"/>
    </location>
</feature>
<dbReference type="AlphaFoldDB" id="X1K583"/>
<sequence>LLPNTTYHFKAFATGFGTSYGADRTFVTGPTPILSTVITDPATGLGQPMVATLNGTLDDDGGEFCDCGFEYGETTDYGTLTDTESKETGETFSQAISGLTAGGHYHFRAIATNSAGPSYGSDRQFFAKGGKKGNPNIDQLIYQHVERMER</sequence>
<evidence type="ECO:0008006" key="2">
    <source>
        <dbReference type="Google" id="ProtNLM"/>
    </source>
</evidence>
<evidence type="ECO:0000313" key="1">
    <source>
        <dbReference type="EMBL" id="GAH88800.1"/>
    </source>
</evidence>
<reference evidence="1" key="1">
    <citation type="journal article" date="2014" name="Front. Microbiol.">
        <title>High frequency of phylogenetically diverse reductive dehalogenase-homologous genes in deep subseafloor sedimentary metagenomes.</title>
        <authorList>
            <person name="Kawai M."/>
            <person name="Futagami T."/>
            <person name="Toyoda A."/>
            <person name="Takaki Y."/>
            <person name="Nishi S."/>
            <person name="Hori S."/>
            <person name="Arai W."/>
            <person name="Tsubouchi T."/>
            <person name="Morono Y."/>
            <person name="Uchiyama I."/>
            <person name="Ito T."/>
            <person name="Fujiyama A."/>
            <person name="Inagaki F."/>
            <person name="Takami H."/>
        </authorList>
    </citation>
    <scope>NUCLEOTIDE SEQUENCE</scope>
    <source>
        <strain evidence="1">Expedition CK06-06</strain>
    </source>
</reference>
<dbReference type="InterPro" id="IPR036116">
    <property type="entry name" value="FN3_sf"/>
</dbReference>
<proteinExistence type="predicted"/>
<organism evidence="1">
    <name type="scientific">marine sediment metagenome</name>
    <dbReference type="NCBI Taxonomy" id="412755"/>
    <lineage>
        <taxon>unclassified sequences</taxon>
        <taxon>metagenomes</taxon>
        <taxon>ecological metagenomes</taxon>
    </lineage>
</organism>
<name>X1K583_9ZZZZ</name>
<gene>
    <name evidence="1" type="ORF">S03H2_58496</name>
</gene>
<dbReference type="EMBL" id="BARU01037556">
    <property type="protein sequence ID" value="GAH88800.1"/>
    <property type="molecule type" value="Genomic_DNA"/>
</dbReference>
<comment type="caution">
    <text evidence="1">The sequence shown here is derived from an EMBL/GenBank/DDBJ whole genome shotgun (WGS) entry which is preliminary data.</text>
</comment>
<accession>X1K583</accession>
<protein>
    <recommendedName>
        <fullName evidence="2">Fibronectin type-III domain-containing protein</fullName>
    </recommendedName>
</protein>
<dbReference type="SUPFAM" id="SSF49265">
    <property type="entry name" value="Fibronectin type III"/>
    <property type="match status" value="1"/>
</dbReference>